<dbReference type="PANTHER" id="PTHR24096:SF149">
    <property type="entry name" value="AMP-BINDING DOMAIN-CONTAINING PROTEIN-RELATED"/>
    <property type="match status" value="1"/>
</dbReference>
<dbReference type="AlphaFoldDB" id="A0A6I9WK70"/>
<reference evidence="8" key="1">
    <citation type="submission" date="2025-08" db="UniProtKB">
        <authorList>
            <consortium name="RefSeq"/>
        </authorList>
    </citation>
    <scope>IDENTIFICATION</scope>
</reference>
<dbReference type="SUPFAM" id="SSF56801">
    <property type="entry name" value="Acetyl-CoA synthetase-like"/>
    <property type="match status" value="1"/>
</dbReference>
<name>A0A6I9WK70_9HYME</name>
<comment type="subcellular location">
    <subcellularLocation>
        <location evidence="1">Peroxisome</location>
    </subcellularLocation>
</comment>
<dbReference type="GO" id="GO:0016405">
    <property type="term" value="F:CoA-ligase activity"/>
    <property type="evidence" value="ECO:0007669"/>
    <property type="project" value="TreeGrafter"/>
</dbReference>
<dbReference type="PROSITE" id="PS00455">
    <property type="entry name" value="AMP_BINDING"/>
    <property type="match status" value="1"/>
</dbReference>
<evidence type="ECO:0000259" key="5">
    <source>
        <dbReference type="Pfam" id="PF00501"/>
    </source>
</evidence>
<evidence type="ECO:0000313" key="7">
    <source>
        <dbReference type="Proteomes" id="UP000504615"/>
    </source>
</evidence>
<dbReference type="KEGG" id="pbar:105431026"/>
<dbReference type="RefSeq" id="XP_011643240.1">
    <property type="nucleotide sequence ID" value="XM_011644938.2"/>
</dbReference>
<dbReference type="GO" id="GO:0005777">
    <property type="term" value="C:peroxisome"/>
    <property type="evidence" value="ECO:0007669"/>
    <property type="project" value="UniProtKB-SubCell"/>
</dbReference>
<evidence type="ECO:0000259" key="6">
    <source>
        <dbReference type="Pfam" id="PF13193"/>
    </source>
</evidence>
<gene>
    <name evidence="8" type="primary">LOC105431026</name>
</gene>
<dbReference type="InterPro" id="IPR020845">
    <property type="entry name" value="AMP-binding_CS"/>
</dbReference>
<feature type="domain" description="AMP-binding enzyme C-terminal" evidence="6">
    <location>
        <begin position="460"/>
        <end position="536"/>
    </location>
</feature>
<evidence type="ECO:0000313" key="8">
    <source>
        <dbReference type="RefSeq" id="XP_011643240.1"/>
    </source>
</evidence>
<comment type="similarity">
    <text evidence="2">Belongs to the ATP-dependent AMP-binding enzyme family.</text>
</comment>
<keyword evidence="3" id="KW-0436">Ligase</keyword>
<protein>
    <submittedName>
        <fullName evidence="8">Luciferin 4-monooxygenase-like</fullName>
    </submittedName>
</protein>
<dbReference type="InterPro" id="IPR045851">
    <property type="entry name" value="AMP-bd_C_sf"/>
</dbReference>
<dbReference type="InterPro" id="IPR042099">
    <property type="entry name" value="ANL_N_sf"/>
</dbReference>
<evidence type="ECO:0000256" key="4">
    <source>
        <dbReference type="ARBA" id="ARBA00023140"/>
    </source>
</evidence>
<evidence type="ECO:0000256" key="3">
    <source>
        <dbReference type="ARBA" id="ARBA00022598"/>
    </source>
</evidence>
<dbReference type="InterPro" id="IPR025110">
    <property type="entry name" value="AMP-bd_C"/>
</dbReference>
<proteinExistence type="inferred from homology"/>
<dbReference type="Pfam" id="PF13193">
    <property type="entry name" value="AMP-binding_C"/>
    <property type="match status" value="1"/>
</dbReference>
<dbReference type="Proteomes" id="UP000504615">
    <property type="component" value="Unplaced"/>
</dbReference>
<sequence length="560" mass="63561">MENIVSIPSLTGNTIPKYLSRCKIVNNVVIGEEAPLFKECISLGELLFEKLTNNSNIIGQIDPITDKRMTFAEMKERSVRCALWLKKQGVQRGDIIGISTHNHLDSVTSQLGCLFICACFYPMHYEYNICDSRYFLSLTKPKIVFVNADMVKTMARAAEEENLNIKFVTFGCVKGFKSFQEIIQEQQDAINDFRCSQISSLEEIVALFLSSGSTGPSKATMMSHRALINNMLYDTSFATEDQKVVMWFSPLRWIMGTITTIWSIYFCKTRIITMKLDSEETCKLLEKYNVEWFLIQPGVIVNILKRGLFQKYRLPSMKKIVTGGVATKPHLFEAIIKALPHVEIIYALGMSEICGTSSVQKQGDKVGSVGYVLKNVQLKVIDVDTGETLGPNTVGEFFWKSPYVMTGYYNNPEATRKTLSEDGWLRSGDLGYYDEDGELFVCDRITEAIRFLGHMIYPAEIEKVLQTHPAVREVAVVRSQNDIFEECPLAFVSIFSNQKVTAEELIKLVENNLEDCKHLRGGVYFLDELPHTDTGKIARKQLREMAKHIIFDDESIKNIK</sequence>
<dbReference type="Gene3D" id="3.40.50.12780">
    <property type="entry name" value="N-terminal domain of ligase-like"/>
    <property type="match status" value="1"/>
</dbReference>
<evidence type="ECO:0000256" key="1">
    <source>
        <dbReference type="ARBA" id="ARBA00004275"/>
    </source>
</evidence>
<dbReference type="Pfam" id="PF00501">
    <property type="entry name" value="AMP-binding"/>
    <property type="match status" value="1"/>
</dbReference>
<organism evidence="7 8">
    <name type="scientific">Pogonomyrmex barbatus</name>
    <name type="common">red harvester ant</name>
    <dbReference type="NCBI Taxonomy" id="144034"/>
    <lineage>
        <taxon>Eukaryota</taxon>
        <taxon>Metazoa</taxon>
        <taxon>Ecdysozoa</taxon>
        <taxon>Arthropoda</taxon>
        <taxon>Hexapoda</taxon>
        <taxon>Insecta</taxon>
        <taxon>Pterygota</taxon>
        <taxon>Neoptera</taxon>
        <taxon>Endopterygota</taxon>
        <taxon>Hymenoptera</taxon>
        <taxon>Apocrita</taxon>
        <taxon>Aculeata</taxon>
        <taxon>Formicoidea</taxon>
        <taxon>Formicidae</taxon>
        <taxon>Myrmicinae</taxon>
        <taxon>Pogonomyrmex</taxon>
    </lineage>
</organism>
<dbReference type="Gene3D" id="3.30.300.30">
    <property type="match status" value="1"/>
</dbReference>
<keyword evidence="4" id="KW-0576">Peroxisome</keyword>
<dbReference type="PANTHER" id="PTHR24096">
    <property type="entry name" value="LONG-CHAIN-FATTY-ACID--COA LIGASE"/>
    <property type="match status" value="1"/>
</dbReference>
<feature type="domain" description="AMP-dependent synthetase/ligase" evidence="5">
    <location>
        <begin position="66"/>
        <end position="409"/>
    </location>
</feature>
<dbReference type="GeneID" id="105431026"/>
<accession>A0A6I9WK70</accession>
<dbReference type="OrthoDB" id="10253869at2759"/>
<keyword evidence="7" id="KW-1185">Reference proteome</keyword>
<dbReference type="InterPro" id="IPR000873">
    <property type="entry name" value="AMP-dep_synth/lig_dom"/>
</dbReference>
<evidence type="ECO:0000256" key="2">
    <source>
        <dbReference type="ARBA" id="ARBA00006432"/>
    </source>
</evidence>